<dbReference type="EMBL" id="ML180937">
    <property type="protein sequence ID" value="THU76407.1"/>
    <property type="molecule type" value="Genomic_DNA"/>
</dbReference>
<dbReference type="PANTHER" id="PTHR10622">
    <property type="entry name" value="HET DOMAIN-CONTAINING PROTEIN"/>
    <property type="match status" value="1"/>
</dbReference>
<evidence type="ECO:0000313" key="2">
    <source>
        <dbReference type="EMBL" id="THU76407.1"/>
    </source>
</evidence>
<protein>
    <recommendedName>
        <fullName evidence="1">Heterokaryon incompatibility domain-containing protein</fullName>
    </recommendedName>
</protein>
<name>A0A4S8KLJ3_DENBC</name>
<proteinExistence type="predicted"/>
<organism evidence="2 3">
    <name type="scientific">Dendrothele bispora (strain CBS 962.96)</name>
    <dbReference type="NCBI Taxonomy" id="1314807"/>
    <lineage>
        <taxon>Eukaryota</taxon>
        <taxon>Fungi</taxon>
        <taxon>Dikarya</taxon>
        <taxon>Basidiomycota</taxon>
        <taxon>Agaricomycotina</taxon>
        <taxon>Agaricomycetes</taxon>
        <taxon>Agaricomycetidae</taxon>
        <taxon>Agaricales</taxon>
        <taxon>Agaricales incertae sedis</taxon>
        <taxon>Dendrothele</taxon>
    </lineage>
</organism>
<keyword evidence="3" id="KW-1185">Reference proteome</keyword>
<reference evidence="2 3" key="1">
    <citation type="journal article" date="2019" name="Nat. Ecol. Evol.">
        <title>Megaphylogeny resolves global patterns of mushroom evolution.</title>
        <authorList>
            <person name="Varga T."/>
            <person name="Krizsan K."/>
            <person name="Foldi C."/>
            <person name="Dima B."/>
            <person name="Sanchez-Garcia M."/>
            <person name="Sanchez-Ramirez S."/>
            <person name="Szollosi G.J."/>
            <person name="Szarkandi J.G."/>
            <person name="Papp V."/>
            <person name="Albert L."/>
            <person name="Andreopoulos W."/>
            <person name="Angelini C."/>
            <person name="Antonin V."/>
            <person name="Barry K.W."/>
            <person name="Bougher N.L."/>
            <person name="Buchanan P."/>
            <person name="Buyck B."/>
            <person name="Bense V."/>
            <person name="Catcheside P."/>
            <person name="Chovatia M."/>
            <person name="Cooper J."/>
            <person name="Damon W."/>
            <person name="Desjardin D."/>
            <person name="Finy P."/>
            <person name="Geml J."/>
            <person name="Haridas S."/>
            <person name="Hughes K."/>
            <person name="Justo A."/>
            <person name="Karasinski D."/>
            <person name="Kautmanova I."/>
            <person name="Kiss B."/>
            <person name="Kocsube S."/>
            <person name="Kotiranta H."/>
            <person name="LaButti K.M."/>
            <person name="Lechner B.E."/>
            <person name="Liimatainen K."/>
            <person name="Lipzen A."/>
            <person name="Lukacs Z."/>
            <person name="Mihaltcheva S."/>
            <person name="Morgado L.N."/>
            <person name="Niskanen T."/>
            <person name="Noordeloos M.E."/>
            <person name="Ohm R.A."/>
            <person name="Ortiz-Santana B."/>
            <person name="Ovrebo C."/>
            <person name="Racz N."/>
            <person name="Riley R."/>
            <person name="Savchenko A."/>
            <person name="Shiryaev A."/>
            <person name="Soop K."/>
            <person name="Spirin V."/>
            <person name="Szebenyi C."/>
            <person name="Tomsovsky M."/>
            <person name="Tulloss R.E."/>
            <person name="Uehling J."/>
            <person name="Grigoriev I.V."/>
            <person name="Vagvolgyi C."/>
            <person name="Papp T."/>
            <person name="Martin F.M."/>
            <person name="Miettinen O."/>
            <person name="Hibbett D.S."/>
            <person name="Nagy L.G."/>
        </authorList>
    </citation>
    <scope>NUCLEOTIDE SEQUENCE [LARGE SCALE GENOMIC DNA]</scope>
    <source>
        <strain evidence="2 3">CBS 962.96</strain>
    </source>
</reference>
<dbReference type="PANTHER" id="PTHR10622:SF10">
    <property type="entry name" value="HET DOMAIN-CONTAINING PROTEIN"/>
    <property type="match status" value="1"/>
</dbReference>
<dbReference type="OrthoDB" id="674604at2759"/>
<dbReference type="Proteomes" id="UP000297245">
    <property type="component" value="Unassembled WGS sequence"/>
</dbReference>
<sequence>MFSIDTCPRTFIDTHTIKPFKFMETETVPPYAILSHRWINGEEVVYEELIHDLPTISKKSGYRKIEAACRQAYEDGYDCLWIDTCCIKQEEEAFQGNIPNMYGFYQNSDICYVYLSDVSFKKDFRNSQWFKRGWTLQELVAPRTVVFYDSHWQYIGDKDGLREEIYLKTTIPPDVLSGKQSIQDIAIIDRMTWVLERETTRKQDLAYCLQGLLGVRVELDYKEGDWLTDIRAEMPFTD</sequence>
<feature type="domain" description="Heterokaryon incompatibility" evidence="1">
    <location>
        <begin position="31"/>
        <end position="117"/>
    </location>
</feature>
<evidence type="ECO:0000259" key="1">
    <source>
        <dbReference type="Pfam" id="PF06985"/>
    </source>
</evidence>
<dbReference type="Pfam" id="PF06985">
    <property type="entry name" value="HET"/>
    <property type="match status" value="1"/>
</dbReference>
<accession>A0A4S8KLJ3</accession>
<dbReference type="InterPro" id="IPR010730">
    <property type="entry name" value="HET"/>
</dbReference>
<evidence type="ECO:0000313" key="3">
    <source>
        <dbReference type="Proteomes" id="UP000297245"/>
    </source>
</evidence>
<gene>
    <name evidence="2" type="ORF">K435DRAFT_832596</name>
</gene>
<dbReference type="AlphaFoldDB" id="A0A4S8KLJ3"/>